<dbReference type="EMBL" id="RKQP01000003">
    <property type="protein sequence ID" value="RPE83593.1"/>
    <property type="molecule type" value="Genomic_DNA"/>
</dbReference>
<dbReference type="OrthoDB" id="9778567at2"/>
<evidence type="ECO:0000256" key="2">
    <source>
        <dbReference type="ARBA" id="ARBA00022801"/>
    </source>
</evidence>
<proteinExistence type="predicted"/>
<keyword evidence="2" id="KW-0378">Hydrolase</keyword>
<gene>
    <name evidence="5" type="ORF">EDC46_1288</name>
</gene>
<dbReference type="PANTHER" id="PTHR34698:SF2">
    <property type="entry name" value="5-OXOPROLINASE SUBUNIT B"/>
    <property type="match status" value="1"/>
</dbReference>
<keyword evidence="6" id="KW-1185">Reference proteome</keyword>
<evidence type="ECO:0000313" key="6">
    <source>
        <dbReference type="Proteomes" id="UP000281691"/>
    </source>
</evidence>
<dbReference type="SUPFAM" id="SSF160467">
    <property type="entry name" value="PH0987 N-terminal domain-like"/>
    <property type="match status" value="1"/>
</dbReference>
<dbReference type="SUPFAM" id="SSF50891">
    <property type="entry name" value="Cyclophilin-like"/>
    <property type="match status" value="1"/>
</dbReference>
<evidence type="ECO:0000256" key="1">
    <source>
        <dbReference type="ARBA" id="ARBA00022741"/>
    </source>
</evidence>
<accession>A0A3N4VPU2</accession>
<dbReference type="SMART" id="SM00796">
    <property type="entry name" value="AHS1"/>
    <property type="match status" value="1"/>
</dbReference>
<dbReference type="NCBIfam" id="TIGR00370">
    <property type="entry name" value="5-oxoprolinase subunit PxpB"/>
    <property type="match status" value="1"/>
</dbReference>
<comment type="caution">
    <text evidence="5">The sequence shown here is derived from an EMBL/GenBank/DDBJ whole genome shotgun (WGS) entry which is preliminary data.</text>
</comment>
<keyword evidence="3" id="KW-0067">ATP-binding</keyword>
<dbReference type="Proteomes" id="UP000281691">
    <property type="component" value="Unassembled WGS sequence"/>
</dbReference>
<evidence type="ECO:0000259" key="4">
    <source>
        <dbReference type="SMART" id="SM00796"/>
    </source>
</evidence>
<name>A0A3N4VPU2_9PAST</name>
<dbReference type="Pfam" id="PF02682">
    <property type="entry name" value="CT_C_D"/>
    <property type="match status" value="1"/>
</dbReference>
<dbReference type="AlphaFoldDB" id="A0A3N4VPU2"/>
<dbReference type="Gene3D" id="2.40.100.10">
    <property type="entry name" value="Cyclophilin-like"/>
    <property type="match status" value="1"/>
</dbReference>
<dbReference type="InterPro" id="IPR003833">
    <property type="entry name" value="CT_C_D"/>
</dbReference>
<reference evidence="5 6" key="1">
    <citation type="submission" date="2018-11" db="EMBL/GenBank/DDBJ databases">
        <title>Genomic Encyclopedia of Type Strains, Phase IV (KMG-IV): sequencing the most valuable type-strain genomes for metagenomic binning, comparative biology and taxonomic classification.</title>
        <authorList>
            <person name="Goeker M."/>
        </authorList>
    </citation>
    <scope>NUCLEOTIDE SEQUENCE [LARGE SCALE GENOMIC DNA]</scope>
    <source>
        <strain evidence="5 6">DSM 27238</strain>
    </source>
</reference>
<dbReference type="InterPro" id="IPR029000">
    <property type="entry name" value="Cyclophilin-like_dom_sf"/>
</dbReference>
<evidence type="ECO:0000313" key="5">
    <source>
        <dbReference type="EMBL" id="RPE83593.1"/>
    </source>
</evidence>
<feature type="domain" description="Carboxyltransferase" evidence="4">
    <location>
        <begin position="1"/>
        <end position="200"/>
    </location>
</feature>
<sequence length="215" mass="24061">MNIYHTSEQSIICVLKPPAELVKQQQIWQMAELIQQLPNVVEIVVGMNNFTVFHNMQADTDLLKQQLQETWQTLSQQQNSRQGKIVEIPVHYGGEYGEDLANVAAYHQTTPEEIIQRHTNAVYTVFMIGFQPGFPYLGGLPENLHTPRHKVPRTRVPAGSVGIGGSQTGIYPFTSPGGWQLLGKTDLPLFDITKTPPVLLQTGDTVRFIVESVKL</sequence>
<dbReference type="RefSeq" id="WP_124211442.1">
    <property type="nucleotide sequence ID" value="NZ_CP016615.1"/>
</dbReference>
<dbReference type="GO" id="GO:0005524">
    <property type="term" value="F:ATP binding"/>
    <property type="evidence" value="ECO:0007669"/>
    <property type="project" value="UniProtKB-KW"/>
</dbReference>
<protein>
    <submittedName>
        <fullName evidence="5">KipI family sensor histidine kinase inhibitor</fullName>
    </submittedName>
</protein>
<dbReference type="GO" id="GO:0016787">
    <property type="term" value="F:hydrolase activity"/>
    <property type="evidence" value="ECO:0007669"/>
    <property type="project" value="UniProtKB-KW"/>
</dbReference>
<organism evidence="5 6">
    <name type="scientific">Vespertiliibacter pulmonis</name>
    <dbReference type="NCBI Taxonomy" id="1443036"/>
    <lineage>
        <taxon>Bacteria</taxon>
        <taxon>Pseudomonadati</taxon>
        <taxon>Pseudomonadota</taxon>
        <taxon>Gammaproteobacteria</taxon>
        <taxon>Pasteurellales</taxon>
        <taxon>Pasteurellaceae</taxon>
        <taxon>Vespertiliibacter</taxon>
    </lineage>
</organism>
<dbReference type="PANTHER" id="PTHR34698">
    <property type="entry name" value="5-OXOPROLINASE SUBUNIT B"/>
    <property type="match status" value="1"/>
</dbReference>
<keyword evidence="1" id="KW-0547">Nucleotide-binding</keyword>
<dbReference type="InterPro" id="IPR010016">
    <property type="entry name" value="PxpB"/>
</dbReference>
<evidence type="ECO:0000256" key="3">
    <source>
        <dbReference type="ARBA" id="ARBA00022840"/>
    </source>
</evidence>